<proteinExistence type="predicted"/>
<dbReference type="EMBL" id="CP158373">
    <property type="protein sequence ID" value="XBY62119.1"/>
    <property type="molecule type" value="Genomic_DNA"/>
</dbReference>
<dbReference type="GO" id="GO:0005576">
    <property type="term" value="C:extracellular region"/>
    <property type="evidence" value="ECO:0007669"/>
    <property type="project" value="UniProtKB-SubCell"/>
</dbReference>
<dbReference type="InterPro" id="IPR001343">
    <property type="entry name" value="Hemolysn_Ca-bd"/>
</dbReference>
<keyword evidence="3" id="KW-0106">Calcium</keyword>
<accession>A0AAU7XZE3</accession>
<dbReference type="Gene3D" id="2.150.10.10">
    <property type="entry name" value="Serralysin-like metalloprotease, C-terminal"/>
    <property type="match status" value="11"/>
</dbReference>
<feature type="domain" description="Haemolysin-type calcium binding-related" evidence="5">
    <location>
        <begin position="1974"/>
        <end position="2022"/>
    </location>
</feature>
<gene>
    <name evidence="6" type="ORF">ABS648_19395</name>
</gene>
<dbReference type="GO" id="GO:0005509">
    <property type="term" value="F:calcium ion binding"/>
    <property type="evidence" value="ECO:0007669"/>
    <property type="project" value="InterPro"/>
</dbReference>
<feature type="domain" description="Haemolysin-type calcium binding-related" evidence="5">
    <location>
        <begin position="750"/>
        <end position="792"/>
    </location>
</feature>
<dbReference type="InterPro" id="IPR018511">
    <property type="entry name" value="Hemolysin-typ_Ca-bd_CS"/>
</dbReference>
<name>A0AAU7XZE3_9PSED</name>
<dbReference type="Pfam" id="PF00353">
    <property type="entry name" value="HemolysinCabind"/>
    <property type="match status" value="16"/>
</dbReference>
<feature type="domain" description="Haemolysin-type calcium binding-related" evidence="5">
    <location>
        <begin position="1802"/>
        <end position="1850"/>
    </location>
</feature>
<feature type="domain" description="Haemolysin-type calcium binding-related" evidence="5">
    <location>
        <begin position="1498"/>
        <end position="1540"/>
    </location>
</feature>
<feature type="domain" description="Haemolysin-type calcium binding-related" evidence="5">
    <location>
        <begin position="2146"/>
        <end position="2183"/>
    </location>
</feature>
<dbReference type="PROSITE" id="PS00330">
    <property type="entry name" value="HEMOLYSIN_CALCIUM"/>
    <property type="match status" value="13"/>
</dbReference>
<dbReference type="InterPro" id="IPR050557">
    <property type="entry name" value="RTX_toxin/Mannuronan_C5-epim"/>
</dbReference>
<protein>
    <submittedName>
        <fullName evidence="6">Calcium-binding protein</fullName>
    </submittedName>
</protein>
<organism evidence="6">
    <name type="scientific">Pseudomonas solani</name>
    <dbReference type="NCBI Taxonomy" id="2731552"/>
    <lineage>
        <taxon>Bacteria</taxon>
        <taxon>Pseudomonadati</taxon>
        <taxon>Pseudomonadota</taxon>
        <taxon>Gammaproteobacteria</taxon>
        <taxon>Pseudomonadales</taxon>
        <taxon>Pseudomonadaceae</taxon>
        <taxon>Pseudomonas</taxon>
    </lineage>
</organism>
<dbReference type="SUPFAM" id="SSF51120">
    <property type="entry name" value="beta-Roll"/>
    <property type="match status" value="9"/>
</dbReference>
<sequence length="2224" mass="231944">MWRYVGRDGDVVVVENDQGRRIEINTKDEVVNGNTVGMSTGEAHDALEALDEGLEAAGAGAASKPAKLLLKFFNKAGVADDIPQDAVGPVWWWKNRSAFEIEQMDKEVNTNFDSALKTASPMVLDLDGDGIETYGAEGQTLFDHDGDGNKHGSGWVKPDDGLLVLDRNHNGSIDNGHELFGENTLLADGTKAKDGFAAMQAVDGNADGKLDANDAVWGDLRVWRDLNGDGISQSGELFTLQDLGIESIATGSDGKKQALGNDNHIDGFGTFKWDAAHGGGNGVSGDVYFENNPFYREFADSIEIPANLAGVADMRGAGAVRDLREAAASSNSLSNALATYSQADTRVGQQVLLDQLVRAWADSASFRTFDERISDLAEGKTYKIEFDYSWEVKKKGFAAGSSSGGSNVSGGTNGIPVGTGQDTSPTADQLRKKELLEMVRVLEVFNGQYFFDFKPVTDDDKDGKINLSYVAGVQSRSGSAGGSLAFGSTFYLTEEDFSFGPNQEKHIRAAYQALLDSVYNGLLLQTRLKPYLDAVSLVLTQDTLTLDFSAALDKFAQTHAHSPVKAIVDVLEFGSAIAGTAGWAANEIAIAGDWVRQLDAAQVEALKTQLGAASNVVFDTIANSNLVGGSGSDFLFGEAGNDTLTGNDGADFLDGGDGNDRLYGNSGNDLLLAGAGNDSLYGGDGNDVLDGGTGNDLLSGEGGSDTYRFARGWGQDSINNNDASTAKVDAIEFGAGITASDIVATRSGTNLILSLVGSTDRITVTNYFNADGTSSYKLEEIRFIDGSVWDIAKVKELALLNTAGNDTLTGYATADVLNGGAGNDSLYGAAGDDQLNGELGDDRLYGEDGNDLLQGAEGNDTLYGGEGSDALYGGEGIDNLFGGNGNDILEGGTGNDNLSGEGGSDTYRFARGWGQDSINNNDAGTAKVDAIEFGAGITASDIVVTRSGTNLILSLVGGTDRITVTNYFNADGTSSYKLEEIRFIDGNVWDIATVKELALLNTAGNDTLTGYATDDVLNGGAGNDSLYGAAGDDQLNGELGDDRLYGEDGNDLLQGDVGNDSLYGGEGNDALYGGEGVDNLFGGNGNDILEGGTGNDNLSGEGGSDTYRFARGWGQDSINNNDAGTAKVDAIEFGAGITASDIVVTRSGTNLILSLVGSTDRITVTNYFNADGTSSYKLEEIRFIDGNVWDIATVKELALLNTAGNDTLTGYATTDVLTGGAGNDSLYGAAGDDQLNGELGDDRLYGEDGNDLLQGAEGNDTLYGGEGNDVVYGGEGVDNLFGGNGNDILEGGTGNDNLSGEGGSDTYRFARGWGQDSINNNDAGTAKVDAIEFGAGITASDIVVTRSGTNLILSLVGSTDRITVTNYFNADGTSSYKLEEIRFIDGNVWDIATVKELALLGTAGNDSLTGYATADAINGGSGNDTLAGEGGDDTLVGGQGNDVLNGGAGNNTFVFARGDGSDIIKGFSDQTASKLNTLLFAEGIRPEDVSSYRSGSSLVLTIGTDDKVTIENFFYSAATASSSSPVQTIRFADGTEWSINASSGTTNVISGKAGKDFIVVADGSKNNTLSGGLGDDVLHGSYYADTYVFNLGDGKDTVVETSTYTNVTDTLRFGEGIAANDIQVQKVGVDLVFAHRNGADQVTVRNWFNTTASTATAVDASRVERIEFADGSSWDVNQIQSQIVVLGTAQADTLNGWAGDESLHGGDGNDLLDGGAGTNQLFGGAGDDTLKVATTAKGSLLAGGTGSDTLFGSYYADTYVFNLGDGKDTVVETSTYSNVTDTLRFGDGIAASDIQVQKVGVDLVFAHRNGSDQVTVRNWFNTTASTATAVDSSRVERIEFADGSSWDVNQIQSQIIVLGTIQADTLNGWAGDEALYGGDGNDLLDGGAGTNRLFGGAGDDTLKVATTAKGSLLAGGTGSDTLFGSYYADTYVFNLGDGKDTVVETSTYSNVTDTLRFGEGVAASDIQVQKVGVDLVFAHRNGADQVTVKNWFNTTASTATAVDASRVERIEFADGSSWDVNQIQSQIVVLGTAQGDTLNGWAGDESLYGADGNDLLDGGAGTNQLFGGAGDDTLKVASTAKGNLLAGGTGSDTLYGSYYSDTYLFNAGDGHDTLIETSTYSGVTDVLRFGGDIDANELWFRQVGTDLEISTDNPADKVSIKGWYSSNAARVERVESADGKVLLDSQVQNLVNAMAAFAPPAGGSSNLTPEQKAQLEVVIAANWQ</sequence>
<evidence type="ECO:0000256" key="3">
    <source>
        <dbReference type="ARBA" id="ARBA00022837"/>
    </source>
</evidence>
<dbReference type="Pfam" id="PF06594">
    <property type="entry name" value="HCBP_related"/>
    <property type="match status" value="9"/>
</dbReference>
<dbReference type="InterPro" id="IPR011049">
    <property type="entry name" value="Serralysin-like_metalloprot_C"/>
</dbReference>
<feature type="region of interest" description="Disordered" evidence="4">
    <location>
        <begin position="401"/>
        <end position="428"/>
    </location>
</feature>
<dbReference type="InterPro" id="IPR010566">
    <property type="entry name" value="Haemolys_ca-bd"/>
</dbReference>
<dbReference type="PRINTS" id="PR00313">
    <property type="entry name" value="CABNDNGRPT"/>
</dbReference>
<evidence type="ECO:0000256" key="1">
    <source>
        <dbReference type="ARBA" id="ARBA00004613"/>
    </source>
</evidence>
<reference evidence="6" key="1">
    <citation type="submission" date="2023-08" db="EMBL/GenBank/DDBJ databases">
        <title>Increased levels of nutrients transform a symbiont into a lethal pathobiont.</title>
        <authorList>
            <person name="Lachnit T."/>
            <person name="Ulrich L."/>
            <person name="Willmer F.M."/>
            <person name="Hasenbein T."/>
            <person name="Steiner L.X."/>
            <person name="Wolters M."/>
            <person name="Herbst E.M."/>
            <person name="Deines P."/>
        </authorList>
    </citation>
    <scope>NUCLEOTIDE SEQUENCE</scope>
    <source>
        <strain evidence="6">T3</strain>
    </source>
</reference>
<dbReference type="PANTHER" id="PTHR38340">
    <property type="entry name" value="S-LAYER PROTEIN"/>
    <property type="match status" value="1"/>
</dbReference>
<feature type="domain" description="Haemolysin-type calcium binding-related" evidence="5">
    <location>
        <begin position="1350"/>
        <end position="1393"/>
    </location>
</feature>
<evidence type="ECO:0000259" key="5">
    <source>
        <dbReference type="Pfam" id="PF06594"/>
    </source>
</evidence>
<feature type="domain" description="Haemolysin-type calcium binding-related" evidence="5">
    <location>
        <begin position="950"/>
        <end position="993"/>
    </location>
</feature>
<evidence type="ECO:0000256" key="2">
    <source>
        <dbReference type="ARBA" id="ARBA00022525"/>
    </source>
</evidence>
<evidence type="ECO:0000256" key="4">
    <source>
        <dbReference type="SAM" id="MobiDB-lite"/>
    </source>
</evidence>
<evidence type="ECO:0000313" key="6">
    <source>
        <dbReference type="EMBL" id="XBY62119.1"/>
    </source>
</evidence>
<feature type="domain" description="Haemolysin-type calcium binding-related" evidence="5">
    <location>
        <begin position="1150"/>
        <end position="1193"/>
    </location>
</feature>
<comment type="subcellular location">
    <subcellularLocation>
        <location evidence="1">Secreted</location>
    </subcellularLocation>
</comment>
<feature type="domain" description="Haemolysin-type calcium binding-related" evidence="5">
    <location>
        <begin position="1630"/>
        <end position="1678"/>
    </location>
</feature>
<dbReference type="PANTHER" id="PTHR38340:SF1">
    <property type="entry name" value="S-LAYER PROTEIN"/>
    <property type="match status" value="1"/>
</dbReference>
<keyword evidence="2" id="KW-0964">Secreted</keyword>
<dbReference type="RefSeq" id="WP_350446497.1">
    <property type="nucleotide sequence ID" value="NZ_CP158373.1"/>
</dbReference>